<dbReference type="HAMAP" id="MF_00227">
    <property type="entry name" value="RNase_P"/>
    <property type="match status" value="1"/>
</dbReference>
<reference evidence="9" key="1">
    <citation type="journal article" date="2005" name="Environ. Microbiol.">
        <title>Genetic and functional properties of uncultivated thermophilic crenarchaeotes from a subsurface gold mine as revealed by analysis of genome fragments.</title>
        <authorList>
            <person name="Nunoura T."/>
            <person name="Hirayama H."/>
            <person name="Takami H."/>
            <person name="Oida H."/>
            <person name="Nishi S."/>
            <person name="Shimamura S."/>
            <person name="Suzuki Y."/>
            <person name="Inagaki F."/>
            <person name="Takai K."/>
            <person name="Nealson K.H."/>
            <person name="Horikoshi K."/>
        </authorList>
    </citation>
    <scope>NUCLEOTIDE SEQUENCE</scope>
</reference>
<dbReference type="InterPro" id="IPR020568">
    <property type="entry name" value="Ribosomal_Su5_D2-typ_SF"/>
</dbReference>
<comment type="catalytic activity">
    <reaction evidence="7">
        <text>Endonucleolytic cleavage of RNA, removing 5'-extranucleotides from tRNA precursor.</text>
        <dbReference type="EC" id="3.1.26.5"/>
    </reaction>
</comment>
<evidence type="ECO:0000256" key="1">
    <source>
        <dbReference type="ARBA" id="ARBA00002663"/>
    </source>
</evidence>
<reference evidence="9" key="2">
    <citation type="journal article" date="2012" name="PLoS ONE">
        <title>A Deeply Branching Thermophilic Bacterium with an Ancient Acetyl-CoA Pathway Dominates a Subsurface Ecosystem.</title>
        <authorList>
            <person name="Takami H."/>
            <person name="Noguchi H."/>
            <person name="Takaki Y."/>
            <person name="Uchiyama I."/>
            <person name="Toyoda A."/>
            <person name="Nishi S."/>
            <person name="Chee G.-J."/>
            <person name="Arai W."/>
            <person name="Nunoura T."/>
            <person name="Itoh T."/>
            <person name="Hattori M."/>
            <person name="Takai K."/>
        </authorList>
    </citation>
    <scope>NUCLEOTIDE SEQUENCE</scope>
</reference>
<keyword evidence="6 7" id="KW-0694">RNA-binding</keyword>
<dbReference type="GO" id="GO:0004526">
    <property type="term" value="F:ribonuclease P activity"/>
    <property type="evidence" value="ECO:0007669"/>
    <property type="project" value="UniProtKB-UniRule"/>
</dbReference>
<keyword evidence="2 7" id="KW-0819">tRNA processing</keyword>
<comment type="similarity">
    <text evidence="7">Belongs to the RnpA family.</text>
</comment>
<evidence type="ECO:0000256" key="3">
    <source>
        <dbReference type="ARBA" id="ARBA00022722"/>
    </source>
</evidence>
<dbReference type="EC" id="3.1.26.5" evidence="7 8"/>
<evidence type="ECO:0000256" key="5">
    <source>
        <dbReference type="ARBA" id="ARBA00022801"/>
    </source>
</evidence>
<comment type="function">
    <text evidence="1 7">RNaseP catalyzes the removal of the 5'-leader sequence from pre-tRNA to produce the mature 5'-terminus. It can also cleave other RNA substrates such as 4.5S RNA. The protein component plays an auxiliary but essential role in vivo by binding to the 5'-leader sequence and broadening the substrate specificity of the ribozyme.</text>
</comment>
<dbReference type="SUPFAM" id="SSF54211">
    <property type="entry name" value="Ribosomal protein S5 domain 2-like"/>
    <property type="match status" value="1"/>
</dbReference>
<dbReference type="PROSITE" id="PS00648">
    <property type="entry name" value="RIBONUCLEASE_P"/>
    <property type="match status" value="1"/>
</dbReference>
<evidence type="ECO:0000313" key="9">
    <source>
        <dbReference type="EMBL" id="BAL53757.1"/>
    </source>
</evidence>
<dbReference type="InterPro" id="IPR000100">
    <property type="entry name" value="RNase_P"/>
</dbReference>
<accession>H5SC71</accession>
<dbReference type="Pfam" id="PF00825">
    <property type="entry name" value="Ribonuclease_P"/>
    <property type="match status" value="1"/>
</dbReference>
<keyword evidence="5 7" id="KW-0378">Hydrolase</keyword>
<evidence type="ECO:0000256" key="8">
    <source>
        <dbReference type="NCBIfam" id="TIGR00188"/>
    </source>
</evidence>
<evidence type="ECO:0000256" key="6">
    <source>
        <dbReference type="ARBA" id="ARBA00022884"/>
    </source>
</evidence>
<dbReference type="AlphaFoldDB" id="H5SC71"/>
<dbReference type="GO" id="GO:0001682">
    <property type="term" value="P:tRNA 5'-leader removal"/>
    <property type="evidence" value="ECO:0007669"/>
    <property type="project" value="UniProtKB-UniRule"/>
</dbReference>
<proteinExistence type="inferred from homology"/>
<sequence>MTSVTGGSVSFKFSRARRIRTRTEFQYIYEHGRLYKDEYFRIFYVRTDPTEPGRLGLSISKKLGKAQVRNRLKRLIREGFRTHPELTAGLEMIVQPRSEALTLTSTQFSQRFVAALTALRAR</sequence>
<dbReference type="EMBL" id="AP011666">
    <property type="protein sequence ID" value="BAL53757.1"/>
    <property type="molecule type" value="Genomic_DNA"/>
</dbReference>
<dbReference type="InterPro" id="IPR020539">
    <property type="entry name" value="RNase_P_CS"/>
</dbReference>
<dbReference type="InterPro" id="IPR014721">
    <property type="entry name" value="Ribsml_uS5_D2-typ_fold_subgr"/>
</dbReference>
<dbReference type="Gene3D" id="3.30.230.10">
    <property type="match status" value="1"/>
</dbReference>
<organism evidence="9">
    <name type="scientific">uncultured Acetothermia bacterium</name>
    <dbReference type="NCBI Taxonomy" id="236499"/>
    <lineage>
        <taxon>Bacteria</taxon>
        <taxon>Candidatus Bipolaricaulota</taxon>
        <taxon>environmental samples</taxon>
    </lineage>
</organism>
<gene>
    <name evidence="7" type="primary">rnpA</name>
    <name evidence="9" type="ORF">HGMM_F08F07C16</name>
</gene>
<dbReference type="PANTHER" id="PTHR33992:SF1">
    <property type="entry name" value="RIBONUCLEASE P PROTEIN COMPONENT"/>
    <property type="match status" value="1"/>
</dbReference>
<evidence type="ECO:0000256" key="2">
    <source>
        <dbReference type="ARBA" id="ARBA00022694"/>
    </source>
</evidence>
<evidence type="ECO:0000256" key="4">
    <source>
        <dbReference type="ARBA" id="ARBA00022759"/>
    </source>
</evidence>
<name>H5SC71_9BACT</name>
<dbReference type="GO" id="GO:0000049">
    <property type="term" value="F:tRNA binding"/>
    <property type="evidence" value="ECO:0007669"/>
    <property type="project" value="UniProtKB-UniRule"/>
</dbReference>
<keyword evidence="4 7" id="KW-0255">Endonuclease</keyword>
<dbReference type="NCBIfam" id="TIGR00188">
    <property type="entry name" value="rnpA"/>
    <property type="match status" value="1"/>
</dbReference>
<dbReference type="GO" id="GO:0042781">
    <property type="term" value="F:3'-tRNA processing endoribonuclease activity"/>
    <property type="evidence" value="ECO:0007669"/>
    <property type="project" value="TreeGrafter"/>
</dbReference>
<dbReference type="GO" id="GO:0030677">
    <property type="term" value="C:ribonuclease P complex"/>
    <property type="evidence" value="ECO:0007669"/>
    <property type="project" value="TreeGrafter"/>
</dbReference>
<protein>
    <recommendedName>
        <fullName evidence="7 8">Ribonuclease P protein component</fullName>
        <shortName evidence="7">RNase P protein</shortName>
        <shortName evidence="7">RNaseP protein</shortName>
        <ecNumber evidence="7 8">3.1.26.5</ecNumber>
    </recommendedName>
    <alternativeName>
        <fullName evidence="7">Protein C5</fullName>
    </alternativeName>
</protein>
<comment type="subunit">
    <text evidence="7">Consists of a catalytic RNA component (M1 or rnpB) and a protein subunit.</text>
</comment>
<keyword evidence="3 7" id="KW-0540">Nuclease</keyword>
<evidence type="ECO:0000256" key="7">
    <source>
        <dbReference type="HAMAP-Rule" id="MF_00227"/>
    </source>
</evidence>
<dbReference type="PANTHER" id="PTHR33992">
    <property type="entry name" value="RIBONUCLEASE P PROTEIN COMPONENT"/>
    <property type="match status" value="1"/>
</dbReference>